<reference evidence="2" key="1">
    <citation type="journal article" date="2012" name="Proc. Natl. Acad. Sci. U.S.A.">
        <title>Antigenic diversity is generated by distinct evolutionary mechanisms in African trypanosome species.</title>
        <authorList>
            <person name="Jackson A.P."/>
            <person name="Berry A."/>
            <person name="Aslett M."/>
            <person name="Allison H.C."/>
            <person name="Burton P."/>
            <person name="Vavrova-Anderson J."/>
            <person name="Brown R."/>
            <person name="Browne H."/>
            <person name="Corton N."/>
            <person name="Hauser H."/>
            <person name="Gamble J."/>
            <person name="Gilderthorp R."/>
            <person name="Marcello L."/>
            <person name="McQuillan J."/>
            <person name="Otto T.D."/>
            <person name="Quail M.A."/>
            <person name="Sanders M.J."/>
            <person name="van Tonder A."/>
            <person name="Ginger M.L."/>
            <person name="Field M.C."/>
            <person name="Barry J.D."/>
            <person name="Hertz-Fowler C."/>
            <person name="Berriman M."/>
        </authorList>
    </citation>
    <scope>NUCLEOTIDE SEQUENCE</scope>
    <source>
        <strain evidence="2">Y486</strain>
    </source>
</reference>
<evidence type="ECO:0000313" key="2">
    <source>
        <dbReference type="EMBL" id="CCC51031.1"/>
    </source>
</evidence>
<keyword evidence="1" id="KW-1133">Transmembrane helix</keyword>
<feature type="transmembrane region" description="Helical" evidence="1">
    <location>
        <begin position="63"/>
        <end position="83"/>
    </location>
</feature>
<feature type="transmembrane region" description="Helical" evidence="1">
    <location>
        <begin position="95"/>
        <end position="120"/>
    </location>
</feature>
<dbReference type="VEuPathDB" id="TriTrypDB:TvY486_1000850"/>
<dbReference type="EMBL" id="HE573026">
    <property type="protein sequence ID" value="CCC51031.1"/>
    <property type="molecule type" value="Genomic_DNA"/>
</dbReference>
<gene>
    <name evidence="2" type="ORF">TVY486_1000850</name>
</gene>
<protein>
    <submittedName>
        <fullName evidence="2">Uncharacterized protein</fullName>
    </submittedName>
</protein>
<keyword evidence="1" id="KW-0472">Membrane</keyword>
<accession>G0U583</accession>
<evidence type="ECO:0000256" key="1">
    <source>
        <dbReference type="SAM" id="Phobius"/>
    </source>
</evidence>
<sequence length="157" mass="18004">MIYGCPLLSRYCIGSFLSPPDSNFDFLCCFHRQGQRQVLFKWMLSPEEKSGKLLLETKPTQPLPPLTSGTFFFFFFLFISPAFRHLCFLPHSTAFFFFSFFPFFYIIIIIFTIFTVVGSYQGLISSAHQTTGCRVCVSLFFPSCATPATPYMRAARN</sequence>
<keyword evidence="1" id="KW-0812">Transmembrane</keyword>
<dbReference type="AlphaFoldDB" id="G0U583"/>
<organism evidence="2">
    <name type="scientific">Trypanosoma vivax (strain Y486)</name>
    <dbReference type="NCBI Taxonomy" id="1055687"/>
    <lineage>
        <taxon>Eukaryota</taxon>
        <taxon>Discoba</taxon>
        <taxon>Euglenozoa</taxon>
        <taxon>Kinetoplastea</taxon>
        <taxon>Metakinetoplastina</taxon>
        <taxon>Trypanosomatida</taxon>
        <taxon>Trypanosomatidae</taxon>
        <taxon>Trypanosoma</taxon>
        <taxon>Duttonella</taxon>
    </lineage>
</organism>
<proteinExistence type="predicted"/>
<name>G0U583_TRYVY</name>